<keyword evidence="2" id="KW-1185">Reference proteome</keyword>
<sequence length="300" mass="34647">MSFDARVMLSRRLRFLPHRAFAMLHHLLFQGEFTTFRNPRTYAQLLARKNLGEQSELVHVTADKYRVREHVADRIGAEHLIPLIQVVERAEELDLETPQGPYVVKGTHGCDMTILVPHPAAADHARIRSTVARWLRTDFFTHGWRERPYEGLTPRAVVEEYLGDGSKPPADYKFFVFHGEPTMVVVDQDRFVAHTSTMLHPDWVPFRISGRFGQADALPERPASYDRMLEIARTLGKDFTFARVDLYDVDGHVYFGEITHNPGGGLVRLRPRAFDRALGELWRHGTPIPERFIDRERTLR</sequence>
<dbReference type="EMBL" id="FOUY01000006">
    <property type="protein sequence ID" value="SFN00958.1"/>
    <property type="molecule type" value="Genomic_DNA"/>
</dbReference>
<gene>
    <name evidence="1" type="ORF">SAMN05216207_100690</name>
</gene>
<name>A0A1I4VIA5_PSUAM</name>
<protein>
    <submittedName>
        <fullName evidence="1">TupA-like ATPgrasp</fullName>
    </submittedName>
</protein>
<dbReference type="SUPFAM" id="SSF56059">
    <property type="entry name" value="Glutathione synthetase ATP-binding domain-like"/>
    <property type="match status" value="1"/>
</dbReference>
<dbReference type="InterPro" id="IPR029465">
    <property type="entry name" value="ATPgrasp_TupA"/>
</dbReference>
<evidence type="ECO:0000313" key="1">
    <source>
        <dbReference type="EMBL" id="SFN00958.1"/>
    </source>
</evidence>
<dbReference type="AlphaFoldDB" id="A0A1I4VIA5"/>
<dbReference type="Pfam" id="PF14305">
    <property type="entry name" value="ATPgrasp_TupA"/>
    <property type="match status" value="1"/>
</dbReference>
<organism evidence="1 2">
    <name type="scientific">Pseudonocardia ammonioxydans</name>
    <dbReference type="NCBI Taxonomy" id="260086"/>
    <lineage>
        <taxon>Bacteria</taxon>
        <taxon>Bacillati</taxon>
        <taxon>Actinomycetota</taxon>
        <taxon>Actinomycetes</taxon>
        <taxon>Pseudonocardiales</taxon>
        <taxon>Pseudonocardiaceae</taxon>
        <taxon>Pseudonocardia</taxon>
    </lineage>
</organism>
<dbReference type="RefSeq" id="WP_093339774.1">
    <property type="nucleotide sequence ID" value="NZ_FOUY01000006.1"/>
</dbReference>
<proteinExistence type="predicted"/>
<dbReference type="Proteomes" id="UP000199614">
    <property type="component" value="Unassembled WGS sequence"/>
</dbReference>
<dbReference type="OrthoDB" id="9791827at2"/>
<evidence type="ECO:0000313" key="2">
    <source>
        <dbReference type="Proteomes" id="UP000199614"/>
    </source>
</evidence>
<reference evidence="1 2" key="1">
    <citation type="submission" date="2016-10" db="EMBL/GenBank/DDBJ databases">
        <authorList>
            <person name="de Groot N.N."/>
        </authorList>
    </citation>
    <scope>NUCLEOTIDE SEQUENCE [LARGE SCALE GENOMIC DNA]</scope>
    <source>
        <strain evidence="1 2">CGMCC 4.1877</strain>
    </source>
</reference>
<dbReference type="STRING" id="260086.SAMN05216207_100690"/>
<accession>A0A1I4VIA5</accession>